<dbReference type="GO" id="GO:0005829">
    <property type="term" value="C:cytosol"/>
    <property type="evidence" value="ECO:0007669"/>
    <property type="project" value="TreeGrafter"/>
</dbReference>
<accession>A0A813E9R7</accession>
<protein>
    <recommendedName>
        <fullName evidence="1">peptidyl-tRNA hydrolase</fullName>
        <ecNumber evidence="1">3.1.1.29</ecNumber>
    </recommendedName>
</protein>
<gene>
    <name evidence="6" type="ORF">PGLA1383_LOCUS14163</name>
</gene>
<dbReference type="FunFam" id="3.40.1490.10:FF:000002">
    <property type="entry name" value="Peptidyl-tRNA hydrolase 2, mitochondrial"/>
    <property type="match status" value="1"/>
</dbReference>
<name>A0A813E9R7_POLGL</name>
<evidence type="ECO:0000313" key="7">
    <source>
        <dbReference type="Proteomes" id="UP000654075"/>
    </source>
</evidence>
<comment type="similarity">
    <text evidence="3">Belongs to the PTH2 family.</text>
</comment>
<dbReference type="EMBL" id="CAJNNV010008009">
    <property type="protein sequence ID" value="CAE8595656.1"/>
    <property type="molecule type" value="Genomic_DNA"/>
</dbReference>
<dbReference type="InterPro" id="IPR002833">
    <property type="entry name" value="PTH2"/>
</dbReference>
<dbReference type="PANTHER" id="PTHR12649:SF11">
    <property type="entry name" value="PEPTIDYL-TRNA HYDROLASE 2, MITOCHONDRIAL"/>
    <property type="match status" value="1"/>
</dbReference>
<dbReference type="Gene3D" id="3.40.1490.10">
    <property type="entry name" value="Bit1"/>
    <property type="match status" value="1"/>
</dbReference>
<dbReference type="NCBIfam" id="TIGR00283">
    <property type="entry name" value="arch_pth2"/>
    <property type="match status" value="1"/>
</dbReference>
<dbReference type="AlphaFoldDB" id="A0A813E9R7"/>
<reference evidence="6" key="1">
    <citation type="submission" date="2021-02" db="EMBL/GenBank/DDBJ databases">
        <authorList>
            <person name="Dougan E. K."/>
            <person name="Rhodes N."/>
            <person name="Thang M."/>
            <person name="Chan C."/>
        </authorList>
    </citation>
    <scope>NUCLEOTIDE SEQUENCE</scope>
</reference>
<dbReference type="SUPFAM" id="SSF102462">
    <property type="entry name" value="Peptidyl-tRNA hydrolase II"/>
    <property type="match status" value="1"/>
</dbReference>
<evidence type="ECO:0000256" key="2">
    <source>
        <dbReference type="ARBA" id="ARBA00022801"/>
    </source>
</evidence>
<dbReference type="OrthoDB" id="430043at2759"/>
<comment type="catalytic activity">
    <reaction evidence="4">
        <text>an N-acyl-L-alpha-aminoacyl-tRNA + H2O = an N-acyl-L-amino acid + a tRNA + H(+)</text>
        <dbReference type="Rhea" id="RHEA:54448"/>
        <dbReference type="Rhea" id="RHEA-COMP:10123"/>
        <dbReference type="Rhea" id="RHEA-COMP:13883"/>
        <dbReference type="ChEBI" id="CHEBI:15377"/>
        <dbReference type="ChEBI" id="CHEBI:15378"/>
        <dbReference type="ChEBI" id="CHEBI:59874"/>
        <dbReference type="ChEBI" id="CHEBI:78442"/>
        <dbReference type="ChEBI" id="CHEBI:138191"/>
        <dbReference type="EC" id="3.1.1.29"/>
    </reaction>
</comment>
<dbReference type="InterPro" id="IPR023476">
    <property type="entry name" value="Pep_tRNA_hydro_II_dom_sf"/>
</dbReference>
<proteinExistence type="inferred from homology"/>
<keyword evidence="7" id="KW-1185">Reference proteome</keyword>
<evidence type="ECO:0000256" key="4">
    <source>
        <dbReference type="ARBA" id="ARBA00048707"/>
    </source>
</evidence>
<organism evidence="6 7">
    <name type="scientific">Polarella glacialis</name>
    <name type="common">Dinoflagellate</name>
    <dbReference type="NCBI Taxonomy" id="89957"/>
    <lineage>
        <taxon>Eukaryota</taxon>
        <taxon>Sar</taxon>
        <taxon>Alveolata</taxon>
        <taxon>Dinophyceae</taxon>
        <taxon>Suessiales</taxon>
        <taxon>Suessiaceae</taxon>
        <taxon>Polarella</taxon>
    </lineage>
</organism>
<sequence length="153" mass="16406">MSYKLAVVARSDLGLSAGKLAAQVGHAVHDAVTGASKKTLEAWEEDGSMIIVLQVDSEQALAQLEKAAQKKGVKSHDCRDEGLTEVEDDTWTALAVGPELSSKVDAVTGKLELYRDDSAQEELKALRARAEAAEAEVTRLRSQIQDLGGKTEM</sequence>
<feature type="coiled-coil region" evidence="5">
    <location>
        <begin position="116"/>
        <end position="150"/>
    </location>
</feature>
<dbReference type="GO" id="GO:0004045">
    <property type="term" value="F:peptidyl-tRNA hydrolase activity"/>
    <property type="evidence" value="ECO:0007669"/>
    <property type="project" value="UniProtKB-EC"/>
</dbReference>
<dbReference type="EC" id="3.1.1.29" evidence="1"/>
<dbReference type="Proteomes" id="UP000654075">
    <property type="component" value="Unassembled WGS sequence"/>
</dbReference>
<evidence type="ECO:0000313" key="6">
    <source>
        <dbReference type="EMBL" id="CAE8595656.1"/>
    </source>
</evidence>
<keyword evidence="2" id="KW-0378">Hydrolase</keyword>
<evidence type="ECO:0000256" key="5">
    <source>
        <dbReference type="SAM" id="Coils"/>
    </source>
</evidence>
<evidence type="ECO:0000256" key="1">
    <source>
        <dbReference type="ARBA" id="ARBA00013260"/>
    </source>
</evidence>
<dbReference type="Pfam" id="PF01981">
    <property type="entry name" value="PTH2"/>
    <property type="match status" value="1"/>
</dbReference>
<keyword evidence="5" id="KW-0175">Coiled coil</keyword>
<evidence type="ECO:0000256" key="3">
    <source>
        <dbReference type="ARBA" id="ARBA00038050"/>
    </source>
</evidence>
<dbReference type="PANTHER" id="PTHR12649">
    <property type="entry name" value="PEPTIDYL-TRNA HYDROLASE 2"/>
    <property type="match status" value="1"/>
</dbReference>
<comment type="caution">
    <text evidence="6">The sequence shown here is derived from an EMBL/GenBank/DDBJ whole genome shotgun (WGS) entry which is preliminary data.</text>
</comment>